<keyword evidence="4" id="KW-1185">Reference proteome</keyword>
<accession>A0ABV4AHR2</accession>
<feature type="domain" description="Transglycosylase SLT" evidence="2">
    <location>
        <begin position="5"/>
        <end position="190"/>
    </location>
</feature>
<keyword evidence="1" id="KW-0732">Signal</keyword>
<feature type="chain" id="PRO_5045729199" description="Transglycosylase SLT domain-containing protein" evidence="1">
    <location>
        <begin position="18"/>
        <end position="193"/>
    </location>
</feature>
<dbReference type="RefSeq" id="WP_369455615.1">
    <property type="nucleotide sequence ID" value="NZ_JBGCUO010000001.1"/>
</dbReference>
<evidence type="ECO:0000256" key="1">
    <source>
        <dbReference type="SAM" id="SignalP"/>
    </source>
</evidence>
<protein>
    <recommendedName>
        <fullName evidence="2">Transglycosylase SLT domain-containing protein</fullName>
    </recommendedName>
</protein>
<dbReference type="InterPro" id="IPR023346">
    <property type="entry name" value="Lysozyme-like_dom_sf"/>
</dbReference>
<dbReference type="Proteomes" id="UP001562065">
    <property type="component" value="Unassembled WGS sequence"/>
</dbReference>
<organism evidence="3 4">
    <name type="scientific">Isoalcanivorax beigongshangi</name>
    <dbReference type="NCBI Taxonomy" id="3238810"/>
    <lineage>
        <taxon>Bacteria</taxon>
        <taxon>Pseudomonadati</taxon>
        <taxon>Pseudomonadota</taxon>
        <taxon>Gammaproteobacteria</taxon>
        <taxon>Oceanospirillales</taxon>
        <taxon>Alcanivoracaceae</taxon>
        <taxon>Isoalcanivorax</taxon>
    </lineage>
</organism>
<name>A0ABV4AHR2_9GAMM</name>
<evidence type="ECO:0000313" key="3">
    <source>
        <dbReference type="EMBL" id="MEY1662379.1"/>
    </source>
</evidence>
<dbReference type="PROSITE" id="PS51257">
    <property type="entry name" value="PROKAR_LIPOPROTEIN"/>
    <property type="match status" value="1"/>
</dbReference>
<dbReference type="Gene3D" id="1.10.530.10">
    <property type="match status" value="1"/>
</dbReference>
<gene>
    <name evidence="3" type="ORF">AB5I84_09500</name>
</gene>
<feature type="signal peptide" evidence="1">
    <location>
        <begin position="1"/>
        <end position="17"/>
    </location>
</feature>
<dbReference type="EMBL" id="JBGCUO010000001">
    <property type="protein sequence ID" value="MEY1662379.1"/>
    <property type="molecule type" value="Genomic_DNA"/>
</dbReference>
<dbReference type="SUPFAM" id="SSF53955">
    <property type="entry name" value="Lysozyme-like"/>
    <property type="match status" value="1"/>
</dbReference>
<reference evidence="3 4" key="1">
    <citation type="submission" date="2024-07" db="EMBL/GenBank/DDBJ databases">
        <authorList>
            <person name="Ren Q."/>
        </authorList>
    </citation>
    <scope>NUCLEOTIDE SEQUENCE [LARGE SCALE GENOMIC DNA]</scope>
    <source>
        <strain evidence="3 4">REN37</strain>
    </source>
</reference>
<evidence type="ECO:0000259" key="2">
    <source>
        <dbReference type="Pfam" id="PF19489"/>
    </source>
</evidence>
<evidence type="ECO:0000313" key="4">
    <source>
        <dbReference type="Proteomes" id="UP001562065"/>
    </source>
</evidence>
<sequence length="193" mass="22246">MKLLTLLLAILTLTGCAYRPPDNVDNACLIFEQRSSLFNNWQKQAKRVETEFGVPVPVMMATIYQESRFVPRARPPRRKLLGFIPWRRPSTAYGYAQALTSTWGWYEEESGRSGSRTRFKDAIHFVGWYHDQSHRRNGIAKTDAYNLYLAYYAGHGGYARGTYRHNRSMLGAANRVARMAAIYDQQLRACGRR</sequence>
<dbReference type="Pfam" id="PF19489">
    <property type="entry name" value="SLT_4"/>
    <property type="match status" value="1"/>
</dbReference>
<proteinExistence type="predicted"/>
<dbReference type="InterPro" id="IPR045795">
    <property type="entry name" value="SLT_4"/>
</dbReference>
<comment type="caution">
    <text evidence="3">The sequence shown here is derived from an EMBL/GenBank/DDBJ whole genome shotgun (WGS) entry which is preliminary data.</text>
</comment>